<evidence type="ECO:0000313" key="4">
    <source>
        <dbReference type="Proteomes" id="UP000326837"/>
    </source>
</evidence>
<dbReference type="GO" id="GO:0003684">
    <property type="term" value="F:damaged DNA binding"/>
    <property type="evidence" value="ECO:0007669"/>
    <property type="project" value="InterPro"/>
</dbReference>
<dbReference type="PANTHER" id="PTHR11076:SF34">
    <property type="entry name" value="PROTEIN UMUC"/>
    <property type="match status" value="1"/>
</dbReference>
<keyword evidence="4" id="KW-1185">Reference proteome</keyword>
<dbReference type="GO" id="GO:0006281">
    <property type="term" value="P:DNA repair"/>
    <property type="evidence" value="ECO:0007669"/>
    <property type="project" value="InterPro"/>
</dbReference>
<dbReference type="EMBL" id="AP021861">
    <property type="protein sequence ID" value="BBO33630.1"/>
    <property type="molecule type" value="Genomic_DNA"/>
</dbReference>
<dbReference type="GO" id="GO:0003887">
    <property type="term" value="F:DNA-directed DNA polymerase activity"/>
    <property type="evidence" value="ECO:0007669"/>
    <property type="project" value="TreeGrafter"/>
</dbReference>
<organism evidence="3 4">
    <name type="scientific">Lacipirellula parvula</name>
    <dbReference type="NCBI Taxonomy" id="2650471"/>
    <lineage>
        <taxon>Bacteria</taxon>
        <taxon>Pseudomonadati</taxon>
        <taxon>Planctomycetota</taxon>
        <taxon>Planctomycetia</taxon>
        <taxon>Pirellulales</taxon>
        <taxon>Lacipirellulaceae</taxon>
        <taxon>Lacipirellula</taxon>
    </lineage>
</organism>
<dbReference type="AlphaFoldDB" id="A0A5K7XAA0"/>
<comment type="similarity">
    <text evidence="1">Belongs to the DNA polymerase type-Y family.</text>
</comment>
<dbReference type="KEGG" id="lpav:PLANPX_3242"/>
<dbReference type="InterPro" id="IPR017961">
    <property type="entry name" value="DNA_pol_Y-fam_little_finger"/>
</dbReference>
<reference evidence="4" key="1">
    <citation type="submission" date="2019-10" db="EMBL/GenBank/DDBJ databases">
        <title>Lacipirellula parvula gen. nov., sp. nov., representing a lineage of planctomycetes widespread in freshwater anoxic habitats, and description of the family Lacipirellulaceae.</title>
        <authorList>
            <person name="Dedysh S.N."/>
            <person name="Kulichevskaya I.S."/>
            <person name="Beletsky A.V."/>
            <person name="Rakitin A.L."/>
            <person name="Mardanov A.V."/>
            <person name="Ivanova A.A."/>
            <person name="Saltykova V.X."/>
            <person name="Rijpstra W.I.C."/>
            <person name="Sinninghe Damste J.S."/>
            <person name="Ravin N.V."/>
        </authorList>
    </citation>
    <scope>NUCLEOTIDE SEQUENCE [LARGE SCALE GENOMIC DNA]</scope>
    <source>
        <strain evidence="4">PX69</strain>
    </source>
</reference>
<dbReference type="InterPro" id="IPR050116">
    <property type="entry name" value="DNA_polymerase-Y"/>
</dbReference>
<dbReference type="GO" id="GO:0005829">
    <property type="term" value="C:cytosol"/>
    <property type="evidence" value="ECO:0007669"/>
    <property type="project" value="TreeGrafter"/>
</dbReference>
<dbReference type="GO" id="GO:0042276">
    <property type="term" value="P:error-prone translesion synthesis"/>
    <property type="evidence" value="ECO:0007669"/>
    <property type="project" value="TreeGrafter"/>
</dbReference>
<proteinExistence type="inferred from homology"/>
<gene>
    <name evidence="3" type="ORF">PLANPX_3242</name>
</gene>
<dbReference type="Gene3D" id="3.30.70.270">
    <property type="match status" value="1"/>
</dbReference>
<dbReference type="InterPro" id="IPR043128">
    <property type="entry name" value="Rev_trsase/Diguanyl_cyclase"/>
</dbReference>
<feature type="domain" description="UmuC" evidence="2">
    <location>
        <begin position="2"/>
        <end position="173"/>
    </location>
</feature>
<dbReference type="PANTHER" id="PTHR11076">
    <property type="entry name" value="DNA REPAIR POLYMERASE UMUC / TRANSFERASE FAMILY MEMBER"/>
    <property type="match status" value="1"/>
</dbReference>
<dbReference type="Proteomes" id="UP000326837">
    <property type="component" value="Chromosome"/>
</dbReference>
<dbReference type="Gene3D" id="3.40.1170.60">
    <property type="match status" value="1"/>
</dbReference>
<dbReference type="Pfam" id="PF00817">
    <property type="entry name" value="IMS"/>
    <property type="match status" value="1"/>
</dbReference>
<evidence type="ECO:0000259" key="2">
    <source>
        <dbReference type="PROSITE" id="PS50173"/>
    </source>
</evidence>
<protein>
    <submittedName>
        <fullName evidence="3">DNA polymerase V</fullName>
    </submittedName>
</protein>
<evidence type="ECO:0000256" key="1">
    <source>
        <dbReference type="ARBA" id="ARBA00010945"/>
    </source>
</evidence>
<dbReference type="GO" id="GO:0009432">
    <property type="term" value="P:SOS response"/>
    <property type="evidence" value="ECO:0007669"/>
    <property type="project" value="TreeGrafter"/>
</dbReference>
<dbReference type="InterPro" id="IPR001126">
    <property type="entry name" value="UmuC"/>
</dbReference>
<dbReference type="InterPro" id="IPR043502">
    <property type="entry name" value="DNA/RNA_pol_sf"/>
</dbReference>
<dbReference type="RefSeq" id="WP_152099367.1">
    <property type="nucleotide sequence ID" value="NZ_AP021861.1"/>
</dbReference>
<accession>A0A5K7XAA0</accession>
<dbReference type="PROSITE" id="PS50173">
    <property type="entry name" value="UMUC"/>
    <property type="match status" value="1"/>
</dbReference>
<dbReference type="Pfam" id="PF11799">
    <property type="entry name" value="IMS_C"/>
    <property type="match status" value="1"/>
</dbReference>
<sequence length="397" mass="44073">MIGHVDADCFYVSAERVRFPHLTGVPVGVIGNHGACIIAKSYEAKAAGIKTGTPIWEGVTLCPDAVYVKRDFRWYEALSRKMLELVKEVSPRVEFYSIDESFYEVEVIDPHGLQAAILERVGVPVSVGIAPTKTLAKLCSDSSKPFGVRIVTSDDERRELLAGIPVTEVCGIAGKAAIKLAAHRITTCDEFVAADNRLIRKLLTVVGERLWYELRGEPVLPVLISRAAHQRIARGGSIGRATRDPARVAAFVVRNVERVVEALFYYQVTCDQLTLSLDFRGAPGRAIRCSLLGSTADTGDLRDAALWLLPRVWRPASATVHYMHVIADRLRPLTDRQRSLFERRTVKDERIEFVKRSINDVVGRFALRSASTLPLTDVYDDPANSYDIPDIHGKTCF</sequence>
<dbReference type="SUPFAM" id="SSF56672">
    <property type="entry name" value="DNA/RNA polymerases"/>
    <property type="match status" value="1"/>
</dbReference>
<name>A0A5K7XAA0_9BACT</name>
<evidence type="ECO:0000313" key="3">
    <source>
        <dbReference type="EMBL" id="BBO33630.1"/>
    </source>
</evidence>